<reference evidence="3 4" key="1">
    <citation type="submission" date="2018-08" db="EMBL/GenBank/DDBJ databases">
        <title>The draft genome squence of Brumimicrobium sp. N62.</title>
        <authorList>
            <person name="Du Z.-J."/>
            <person name="Luo H.-R."/>
        </authorList>
    </citation>
    <scope>NUCLEOTIDE SEQUENCE [LARGE SCALE GENOMIC DNA]</scope>
    <source>
        <strain evidence="3 4">N62</strain>
    </source>
</reference>
<feature type="repeat" description="TPR" evidence="1">
    <location>
        <begin position="303"/>
        <end position="336"/>
    </location>
</feature>
<comment type="caution">
    <text evidence="3">The sequence shown here is derived from an EMBL/GenBank/DDBJ whole genome shotgun (WGS) entry which is preliminary data.</text>
</comment>
<dbReference type="AlphaFoldDB" id="A0A3E1EZI0"/>
<accession>A0A3E1EZI0</accession>
<dbReference type="Gene3D" id="1.25.40.10">
    <property type="entry name" value="Tetratricopeptide repeat domain"/>
    <property type="match status" value="1"/>
</dbReference>
<dbReference type="SUPFAM" id="SSF48452">
    <property type="entry name" value="TPR-like"/>
    <property type="match status" value="1"/>
</dbReference>
<dbReference type="InterPro" id="IPR011990">
    <property type="entry name" value="TPR-like_helical_dom_sf"/>
</dbReference>
<keyword evidence="2" id="KW-1133">Transmembrane helix</keyword>
<dbReference type="PROSITE" id="PS50005">
    <property type="entry name" value="TPR"/>
    <property type="match status" value="1"/>
</dbReference>
<dbReference type="RefSeq" id="WP_116879935.1">
    <property type="nucleotide sequence ID" value="NZ_QURB01000002.1"/>
</dbReference>
<dbReference type="EMBL" id="QURB01000002">
    <property type="protein sequence ID" value="RFC54956.1"/>
    <property type="molecule type" value="Genomic_DNA"/>
</dbReference>
<keyword evidence="4" id="KW-1185">Reference proteome</keyword>
<evidence type="ECO:0000256" key="1">
    <source>
        <dbReference type="PROSITE-ProRule" id="PRU00339"/>
    </source>
</evidence>
<sequence length="383" mass="43430">MIFLNILNRIFGPKKPLSRQDIDALKSGQSTTHELDSKLANSEFDRNAMEGWKSTSGKTSKEMSNLDQKMDQFVHNENTKGGNSKGMALSFALFSAAMIAIIAFTYQGNKAVETKPVETQIVANERTQANNKSSTIDQLSPIQLEKQITSKELMVNQEKSDNSKQSNISVDQNLEQDVLEKEQIELTDDHQLKLPIQSSGKIPNASPSNLVHKSAKEVYIAGLKNVDYRAYRNRPMTKKPDLNIGVPASKSSKEEEDKFTSAKSHEITYINYLTTASNNFKNRRYKLALKHYLNIIETYPDDVNANFYGGLCYFNLGEFDQALKLLKQSYSLQYGNFKQEAEWFSARAYLEQNKVSTAKNLLIKIKKQEGFYSKQAEELLKEI</sequence>
<feature type="transmembrane region" description="Helical" evidence="2">
    <location>
        <begin position="87"/>
        <end position="106"/>
    </location>
</feature>
<evidence type="ECO:0000313" key="3">
    <source>
        <dbReference type="EMBL" id="RFC54956.1"/>
    </source>
</evidence>
<evidence type="ECO:0000256" key="2">
    <source>
        <dbReference type="SAM" id="Phobius"/>
    </source>
</evidence>
<dbReference type="Proteomes" id="UP000257127">
    <property type="component" value="Unassembled WGS sequence"/>
</dbReference>
<evidence type="ECO:0000313" key="4">
    <source>
        <dbReference type="Proteomes" id="UP000257127"/>
    </source>
</evidence>
<dbReference type="OrthoDB" id="1466668at2"/>
<protein>
    <submittedName>
        <fullName evidence="3">Uncharacterized protein</fullName>
    </submittedName>
</protein>
<gene>
    <name evidence="3" type="ORF">DXU93_03810</name>
</gene>
<keyword evidence="1" id="KW-0802">TPR repeat</keyword>
<keyword evidence="2" id="KW-0472">Membrane</keyword>
<name>A0A3E1EZI0_9FLAO</name>
<organism evidence="3 4">
    <name type="scientific">Brumimicrobium aurantiacum</name>
    <dbReference type="NCBI Taxonomy" id="1737063"/>
    <lineage>
        <taxon>Bacteria</taxon>
        <taxon>Pseudomonadati</taxon>
        <taxon>Bacteroidota</taxon>
        <taxon>Flavobacteriia</taxon>
        <taxon>Flavobacteriales</taxon>
        <taxon>Crocinitomicaceae</taxon>
        <taxon>Brumimicrobium</taxon>
    </lineage>
</organism>
<keyword evidence="2" id="KW-0812">Transmembrane</keyword>
<dbReference type="InterPro" id="IPR019734">
    <property type="entry name" value="TPR_rpt"/>
</dbReference>
<proteinExistence type="predicted"/>